<dbReference type="InterPro" id="IPR038770">
    <property type="entry name" value="Na+/solute_symporter_sf"/>
</dbReference>
<keyword evidence="7" id="KW-0406">Ion transport</keyword>
<keyword evidence="6 9" id="KW-1133">Transmembrane helix</keyword>
<evidence type="ECO:0000313" key="13">
    <source>
        <dbReference type="Proteomes" id="UP000234891"/>
    </source>
</evidence>
<dbReference type="InterPro" id="IPR036721">
    <property type="entry name" value="RCK_C_sf"/>
</dbReference>
<dbReference type="PANTHER" id="PTHR32507">
    <property type="entry name" value="NA(+)/H(+) ANTIPORTER 1"/>
    <property type="match status" value="1"/>
</dbReference>
<gene>
    <name evidence="12" type="ORF">CDL23_11680</name>
    <name evidence="11" type="ORF">CDL26_09880</name>
</gene>
<evidence type="ECO:0000256" key="6">
    <source>
        <dbReference type="ARBA" id="ARBA00022989"/>
    </source>
</evidence>
<dbReference type="GO" id="GO:0005886">
    <property type="term" value="C:plasma membrane"/>
    <property type="evidence" value="ECO:0007669"/>
    <property type="project" value="UniProtKB-SubCell"/>
</dbReference>
<evidence type="ECO:0000313" key="12">
    <source>
        <dbReference type="EMBL" id="PLT73350.1"/>
    </source>
</evidence>
<reference evidence="13 14" key="1">
    <citation type="journal article" date="2017" name="Genome Med.">
        <title>A novel Ruminococcus gnavus clade enriched in inflammatory bowel disease patients.</title>
        <authorList>
            <person name="Hall A.B."/>
            <person name="Yassour M."/>
            <person name="Sauk J."/>
            <person name="Garner A."/>
            <person name="Jiang X."/>
            <person name="Arthur T."/>
            <person name="Lagoudas G.K."/>
            <person name="Vatanen T."/>
            <person name="Fornelos N."/>
            <person name="Wilson R."/>
            <person name="Bertha M."/>
            <person name="Cohen M."/>
            <person name="Garber J."/>
            <person name="Khalili H."/>
            <person name="Gevers D."/>
            <person name="Ananthakrishnan A.N."/>
            <person name="Kugathasan S."/>
            <person name="Lander E.S."/>
            <person name="Blainey P."/>
            <person name="Vlamakis H."/>
            <person name="Xavier R.J."/>
            <person name="Huttenhower C."/>
        </authorList>
    </citation>
    <scope>NUCLEOTIDE SEQUENCE [LARGE SCALE GENOMIC DNA]</scope>
    <source>
        <strain evidence="11 13">RJX1124</strain>
        <strain evidence="12 14">RJX1125</strain>
    </source>
</reference>
<dbReference type="GO" id="GO:1902600">
    <property type="term" value="P:proton transmembrane transport"/>
    <property type="evidence" value="ECO:0007669"/>
    <property type="project" value="InterPro"/>
</dbReference>
<feature type="transmembrane region" description="Helical" evidence="9">
    <location>
        <begin position="87"/>
        <end position="112"/>
    </location>
</feature>
<name>A0A2N5PAJ3_MEDGN</name>
<evidence type="ECO:0000256" key="4">
    <source>
        <dbReference type="ARBA" id="ARBA00022475"/>
    </source>
</evidence>
<accession>A0A2N5PAJ3</accession>
<feature type="transmembrane region" description="Helical" evidence="9">
    <location>
        <begin position="267"/>
        <end position="286"/>
    </location>
</feature>
<keyword evidence="3" id="KW-0050">Antiport</keyword>
<evidence type="ECO:0000256" key="5">
    <source>
        <dbReference type="ARBA" id="ARBA00022692"/>
    </source>
</evidence>
<proteinExistence type="predicted"/>
<dbReference type="AlphaFoldDB" id="A0A2N5PAJ3"/>
<dbReference type="Proteomes" id="UP000235093">
    <property type="component" value="Unassembled WGS sequence"/>
</dbReference>
<evidence type="ECO:0000256" key="1">
    <source>
        <dbReference type="ARBA" id="ARBA00004651"/>
    </source>
</evidence>
<evidence type="ECO:0000259" key="10">
    <source>
        <dbReference type="PROSITE" id="PS51202"/>
    </source>
</evidence>
<protein>
    <submittedName>
        <fullName evidence="11">K+/H+ antiporter</fullName>
    </submittedName>
</protein>
<feature type="transmembrane region" description="Helical" evidence="9">
    <location>
        <begin position="188"/>
        <end position="206"/>
    </location>
</feature>
<feature type="domain" description="RCK C-terminal" evidence="10">
    <location>
        <begin position="394"/>
        <end position="477"/>
    </location>
</feature>
<dbReference type="Proteomes" id="UP000234891">
    <property type="component" value="Unassembled WGS sequence"/>
</dbReference>
<dbReference type="NCBIfam" id="NF003716">
    <property type="entry name" value="PRK05326.1-3"/>
    <property type="match status" value="1"/>
</dbReference>
<feature type="transmembrane region" description="Helical" evidence="9">
    <location>
        <begin position="357"/>
        <end position="379"/>
    </location>
</feature>
<keyword evidence="5 9" id="KW-0812">Transmembrane</keyword>
<feature type="transmembrane region" description="Helical" evidence="9">
    <location>
        <begin position="118"/>
        <end position="136"/>
    </location>
</feature>
<feature type="transmembrane region" description="Helical" evidence="9">
    <location>
        <begin position="218"/>
        <end position="234"/>
    </location>
</feature>
<comment type="subcellular location">
    <subcellularLocation>
        <location evidence="1">Cell membrane</location>
        <topology evidence="1">Multi-pass membrane protein</topology>
    </subcellularLocation>
</comment>
<keyword evidence="8 9" id="KW-0472">Membrane</keyword>
<feature type="transmembrane region" description="Helical" evidence="9">
    <location>
        <begin position="6"/>
        <end position="23"/>
    </location>
</feature>
<organism evidence="11 13">
    <name type="scientific">Mediterraneibacter gnavus</name>
    <name type="common">Ruminococcus gnavus</name>
    <dbReference type="NCBI Taxonomy" id="33038"/>
    <lineage>
        <taxon>Bacteria</taxon>
        <taxon>Bacillati</taxon>
        <taxon>Bacillota</taxon>
        <taxon>Clostridia</taxon>
        <taxon>Lachnospirales</taxon>
        <taxon>Lachnospiraceae</taxon>
        <taxon>Mediterraneibacter</taxon>
    </lineage>
</organism>
<keyword evidence="4" id="KW-1003">Cell membrane</keyword>
<dbReference type="GO" id="GO:0006813">
    <property type="term" value="P:potassium ion transport"/>
    <property type="evidence" value="ECO:0007669"/>
    <property type="project" value="InterPro"/>
</dbReference>
<feature type="transmembrane region" description="Helical" evidence="9">
    <location>
        <begin position="55"/>
        <end position="75"/>
    </location>
</feature>
<evidence type="ECO:0000256" key="8">
    <source>
        <dbReference type="ARBA" id="ARBA00023136"/>
    </source>
</evidence>
<dbReference type="PANTHER" id="PTHR32507:SF7">
    <property type="entry name" value="K(+)_H(+) ANTIPORTER NHAP2"/>
    <property type="match status" value="1"/>
</dbReference>
<feature type="transmembrane region" description="Helical" evidence="9">
    <location>
        <begin position="328"/>
        <end position="351"/>
    </location>
</feature>
<dbReference type="Pfam" id="PF00999">
    <property type="entry name" value="Na_H_Exchanger"/>
    <property type="match status" value="1"/>
</dbReference>
<evidence type="ECO:0000313" key="14">
    <source>
        <dbReference type="Proteomes" id="UP000235093"/>
    </source>
</evidence>
<feature type="transmembrane region" description="Helical" evidence="9">
    <location>
        <begin position="292"/>
        <end position="316"/>
    </location>
</feature>
<dbReference type="PROSITE" id="PS51202">
    <property type="entry name" value="RCK_C"/>
    <property type="match status" value="2"/>
</dbReference>
<evidence type="ECO:0000256" key="2">
    <source>
        <dbReference type="ARBA" id="ARBA00022448"/>
    </source>
</evidence>
<sequence length="537" mass="58490">MNQLLLLAGVVIVACILMNRIAAKLPLPSLLLFIGLGMCFGVDGFFKIPFDDYELSEAICSVSLLFVMFYGGFGTNLKTAKPVMGKAFLLSTAGVVMTAALVGAAAHVLLGVGWMEGILIGSVIASTDTASVFNVLRSKQLSLKYNTDSLLELESGSNDPISYMMTILMISLVSGEQISVAGLLLKQILIGAACGFLIGKASVFILNQIDFGMKQGRTIFLFAAVIVGYALPSVAGGNGYLSVYLCGILIGNRFIPDKKEMVHFFDILTEIAQMVIFFLLGLLVTPSQLPEVFVPALLLCLFMLFIGRPVSVLAILKPFGASWQQIGVVSWAGLRGVASIVFSIYVVLSGIPMTYNLFNMVFVIVLLSLAVQGTLLPAVSRKLEMIDKNANVMRTFNDYQDENDISFVKIKITDNHPFAGKTLKEIEMPPGVLVVLLFRGQETMMPNGDTSLEGGDLLICAAPAFEDRENLTLYEVEIDKNHKWRDKPVNELDQKAGVLIVMVKREGSTLIPNGNTIIRQDDLLVFRRQKHAKQAHG</sequence>
<dbReference type="SUPFAM" id="SSF116726">
    <property type="entry name" value="TrkA C-terminal domain-like"/>
    <property type="match status" value="2"/>
</dbReference>
<evidence type="ECO:0000256" key="7">
    <source>
        <dbReference type="ARBA" id="ARBA00023065"/>
    </source>
</evidence>
<dbReference type="EMBL" id="NIHS01000015">
    <property type="protein sequence ID" value="PLT72156.1"/>
    <property type="molecule type" value="Genomic_DNA"/>
</dbReference>
<evidence type="ECO:0000313" key="11">
    <source>
        <dbReference type="EMBL" id="PLT72156.1"/>
    </source>
</evidence>
<evidence type="ECO:0000256" key="3">
    <source>
        <dbReference type="ARBA" id="ARBA00022449"/>
    </source>
</evidence>
<dbReference type="Gene3D" id="3.30.70.1450">
    <property type="entry name" value="Regulator of K+ conductance, C-terminal domain"/>
    <property type="match status" value="2"/>
</dbReference>
<evidence type="ECO:0000256" key="9">
    <source>
        <dbReference type="SAM" id="Phobius"/>
    </source>
</evidence>
<dbReference type="Pfam" id="PF02080">
    <property type="entry name" value="TrkA_C"/>
    <property type="match status" value="2"/>
</dbReference>
<feature type="domain" description="RCK C-terminal" evidence="10">
    <location>
        <begin position="478"/>
        <end position="537"/>
    </location>
</feature>
<dbReference type="EMBL" id="NIHT01000018">
    <property type="protein sequence ID" value="PLT73350.1"/>
    <property type="molecule type" value="Genomic_DNA"/>
</dbReference>
<dbReference type="InterPro" id="IPR006037">
    <property type="entry name" value="RCK_C"/>
</dbReference>
<dbReference type="GO" id="GO:0015297">
    <property type="term" value="F:antiporter activity"/>
    <property type="evidence" value="ECO:0007669"/>
    <property type="project" value="UniProtKB-KW"/>
</dbReference>
<feature type="transmembrane region" description="Helical" evidence="9">
    <location>
        <begin position="30"/>
        <end position="49"/>
    </location>
</feature>
<comment type="caution">
    <text evidence="11">The sequence shown here is derived from an EMBL/GenBank/DDBJ whole genome shotgun (WGS) entry which is preliminary data.</text>
</comment>
<dbReference type="RefSeq" id="WP_101870823.1">
    <property type="nucleotide sequence ID" value="NZ_NIHS01000015.1"/>
</dbReference>
<dbReference type="NCBIfam" id="NF003715">
    <property type="entry name" value="PRK05326.1-2"/>
    <property type="match status" value="1"/>
</dbReference>
<dbReference type="InterPro" id="IPR006153">
    <property type="entry name" value="Cation/H_exchanger_TM"/>
</dbReference>
<dbReference type="Gene3D" id="1.20.1530.20">
    <property type="match status" value="1"/>
</dbReference>
<dbReference type="GO" id="GO:0008324">
    <property type="term" value="F:monoatomic cation transmembrane transporter activity"/>
    <property type="evidence" value="ECO:0007669"/>
    <property type="project" value="InterPro"/>
</dbReference>
<keyword evidence="2" id="KW-0813">Transport</keyword>